<sequence>FATILSSSPYLCQWCMDQPAVTMLHFLPEAHNRGSRHSVAASFVDQRGVSPGRSGGAIAGFNRAHQRTVIYPGTQALTSDQVQAATELYTEHSHSSVDAVTVHELLVTMNMLPPPGFIVQDALESIGQPLDRVSLDGFLSVVNGVWKAAEDLTSHDMIVRHAYEAFAQAREKKKQRSENGSADSSTDDDDSPIPVVGGGGTKLLMAAKHSHPTGKQATSSSKTSDPVLLIVKSNMNRGLRNLQQFLSPSQGEPEMLRSFINLGAVDNGAGYMLDMARMSQKCADVGITTKDMSTITKIFDPTNSGELDYDEYLQLMRCDLEKLGLKSKLLTQLRRVLFQKPASSSSAAAAATSVIVTAATSTAPLVTVSSASISSPSSPAAAPSGGALGVSAVTAAFNSPLRRRASGHRFSAAPQYSNVDAFETPIAATLAPLSETLSGSGAEEGDNDDPLTGDLGKSFFHSIAARQASIHEFSGNGPNLFLPVLPMEFFNEMHQNLEQCRVELEGLREYEIEAQNLKLYGTRRPRGAQRYQTDSAVGASGGAASPRKQSLNATVVSVTSSALGQTHHNLTKTHSTSQLAVAAQQTSSEMESTTVLPRIDSTRRRSDVNSDGQLGGEGGVSQAPNSGRRYGAGHNPAIPKYQYGVPPLPLIHWSPRSGRMSNHKPTKSGEDDSVTVNQNSTLTPTEQQLSRANSGSSARSGGGGGGSRHATPRTQSQLLQQQHGSTLLESYYSFQQLLSPQVTPRSQVVAACGYAPTPLQPLRRHPVAPPPRTSNRTPEVPSPTAAQQQLKSPKHAVIRQNSPPLMAASGSGRPGAERLNTPPGGEGIAHHLEIKQSIYRLAGVDAAIEALVSPMSPLSPHQQTEISGPQSPRNYPESPQHRGRRTVSSAAIRALARASSMNGTLSSSHGGGGTSPRHINGSRSSSKKKLVRSPSTNRMLVAAAIADEDLITDVDAAPAAIGGMMGREEKIKTELFEKDLMAGNPNVLGKVSARLLKHQGSAVQAVYGHHVPRTTAQALLPKPPPRRNDPTVNSAQAPPVKPKDSGEGDQEVAIVSTES</sequence>
<feature type="compositionally biased region" description="Polar residues" evidence="1">
    <location>
        <begin position="859"/>
        <end position="873"/>
    </location>
</feature>
<feature type="compositionally biased region" description="Polar residues" evidence="1">
    <location>
        <begin position="572"/>
        <end position="595"/>
    </location>
</feature>
<dbReference type="PROSITE" id="PS50222">
    <property type="entry name" value="EF_HAND_2"/>
    <property type="match status" value="1"/>
</dbReference>
<keyword evidence="4" id="KW-1185">Reference proteome</keyword>
<dbReference type="EMBL" id="CYKH01000406">
    <property type="protein sequence ID" value="CUF78905.1"/>
    <property type="molecule type" value="Genomic_DNA"/>
</dbReference>
<evidence type="ECO:0000256" key="1">
    <source>
        <dbReference type="SAM" id="MobiDB-lite"/>
    </source>
</evidence>
<feature type="domain" description="EF-hand" evidence="2">
    <location>
        <begin position="287"/>
        <end position="322"/>
    </location>
</feature>
<evidence type="ECO:0000313" key="3">
    <source>
        <dbReference type="EMBL" id="CUF78905.1"/>
    </source>
</evidence>
<organism evidence="3 4">
    <name type="scientific">Bodo saltans</name>
    <name type="common">Flagellated protozoan</name>
    <dbReference type="NCBI Taxonomy" id="75058"/>
    <lineage>
        <taxon>Eukaryota</taxon>
        <taxon>Discoba</taxon>
        <taxon>Euglenozoa</taxon>
        <taxon>Kinetoplastea</taxon>
        <taxon>Metakinetoplastina</taxon>
        <taxon>Eubodonida</taxon>
        <taxon>Bodonidae</taxon>
        <taxon>Bodo</taxon>
    </lineage>
</organism>
<feature type="region of interest" description="Disordered" evidence="1">
    <location>
        <begin position="1015"/>
        <end position="1059"/>
    </location>
</feature>
<dbReference type="Proteomes" id="UP000051952">
    <property type="component" value="Unassembled WGS sequence"/>
</dbReference>
<accession>A0A0S4ITK6</accession>
<proteinExistence type="predicted"/>
<feature type="compositionally biased region" description="Low complexity" evidence="1">
    <location>
        <begin position="690"/>
        <end position="699"/>
    </location>
</feature>
<protein>
    <recommendedName>
        <fullName evidence="2">EF-hand domain-containing protein</fullName>
    </recommendedName>
</protein>
<dbReference type="AlphaFoldDB" id="A0A0S4ITK6"/>
<feature type="non-terminal residue" evidence="3">
    <location>
        <position position="1"/>
    </location>
</feature>
<dbReference type="VEuPathDB" id="TriTrypDB:BSAL_65740"/>
<feature type="compositionally biased region" description="Polar residues" evidence="1">
    <location>
        <begin position="674"/>
        <end position="689"/>
    </location>
</feature>
<reference evidence="4" key="1">
    <citation type="submission" date="2015-09" db="EMBL/GenBank/DDBJ databases">
        <authorList>
            <consortium name="Pathogen Informatics"/>
        </authorList>
    </citation>
    <scope>NUCLEOTIDE SEQUENCE [LARGE SCALE GENOMIC DNA]</scope>
    <source>
        <strain evidence="4">Lake Konstanz</strain>
    </source>
</reference>
<evidence type="ECO:0000259" key="2">
    <source>
        <dbReference type="PROSITE" id="PS50222"/>
    </source>
</evidence>
<feature type="compositionally biased region" description="Polar residues" evidence="1">
    <location>
        <begin position="712"/>
        <end position="722"/>
    </location>
</feature>
<name>A0A0S4ITK6_BODSA</name>
<feature type="region of interest" description="Disordered" evidence="1">
    <location>
        <begin position="856"/>
        <end position="934"/>
    </location>
</feature>
<gene>
    <name evidence="3" type="ORF">BSAL_65740</name>
</gene>
<feature type="region of interest" description="Disordered" evidence="1">
    <location>
        <begin position="170"/>
        <end position="198"/>
    </location>
</feature>
<feature type="region of interest" description="Disordered" evidence="1">
    <location>
        <begin position="572"/>
        <end position="722"/>
    </location>
</feature>
<feature type="region of interest" description="Disordered" evidence="1">
    <location>
        <begin position="757"/>
        <end position="825"/>
    </location>
</feature>
<feature type="compositionally biased region" description="Low complexity" evidence="1">
    <location>
        <begin position="888"/>
        <end position="908"/>
    </location>
</feature>
<dbReference type="InterPro" id="IPR002048">
    <property type="entry name" value="EF_hand_dom"/>
</dbReference>
<dbReference type="GO" id="GO:0005509">
    <property type="term" value="F:calcium ion binding"/>
    <property type="evidence" value="ECO:0007669"/>
    <property type="project" value="InterPro"/>
</dbReference>
<evidence type="ECO:0000313" key="4">
    <source>
        <dbReference type="Proteomes" id="UP000051952"/>
    </source>
</evidence>